<organism evidence="1 2">
    <name type="scientific">Dulcicalothrix desertica PCC 7102</name>
    <dbReference type="NCBI Taxonomy" id="232991"/>
    <lineage>
        <taxon>Bacteria</taxon>
        <taxon>Bacillati</taxon>
        <taxon>Cyanobacteriota</taxon>
        <taxon>Cyanophyceae</taxon>
        <taxon>Nostocales</taxon>
        <taxon>Calotrichaceae</taxon>
        <taxon>Dulcicalothrix</taxon>
    </lineage>
</organism>
<protein>
    <submittedName>
        <fullName evidence="1">Uncharacterized protein</fullName>
    </submittedName>
</protein>
<accession>A0A3S1BQS9</accession>
<keyword evidence="2" id="KW-1185">Reference proteome</keyword>
<dbReference type="Proteomes" id="UP000271624">
    <property type="component" value="Unassembled WGS sequence"/>
</dbReference>
<gene>
    <name evidence="1" type="ORF">DSM106972_096580</name>
</gene>
<dbReference type="AlphaFoldDB" id="A0A3S1BQS9"/>
<dbReference type="OrthoDB" id="486475at2"/>
<dbReference type="RefSeq" id="WP_127087567.1">
    <property type="nucleotide sequence ID" value="NZ_RSCL01000060.1"/>
</dbReference>
<dbReference type="EMBL" id="RSCL01000060">
    <property type="protein sequence ID" value="RUS93302.1"/>
    <property type="molecule type" value="Genomic_DNA"/>
</dbReference>
<proteinExistence type="predicted"/>
<evidence type="ECO:0000313" key="2">
    <source>
        <dbReference type="Proteomes" id="UP000271624"/>
    </source>
</evidence>
<sequence length="151" mass="16957">MSIKHLTVGLTISLIVGLFPNSPTIAQETIVDSQCRNHQQIHPDDGYRIFYKSEFKVGGENYWLYSARYEDGAAIVCISKPGFKQARHLKLKPIDSVFIHEVTNDARNKAAFLVTVAGGNGSYVPMTQYRLSLSTPNKPVLTKLRTWTSRD</sequence>
<comment type="caution">
    <text evidence="1">The sequence shown here is derived from an EMBL/GenBank/DDBJ whole genome shotgun (WGS) entry which is preliminary data.</text>
</comment>
<name>A0A3S1BQS9_9CYAN</name>
<reference evidence="1" key="1">
    <citation type="submission" date="2018-12" db="EMBL/GenBank/DDBJ databases">
        <authorList>
            <person name="Will S."/>
            <person name="Neumann-Schaal M."/>
            <person name="Henke P."/>
        </authorList>
    </citation>
    <scope>NUCLEOTIDE SEQUENCE</scope>
    <source>
        <strain evidence="1">PCC 7102</strain>
    </source>
</reference>
<reference evidence="1" key="2">
    <citation type="journal article" date="2019" name="Genome Biol. Evol.">
        <title>Day and night: Metabolic profiles and evolutionary relationships of six axenic non-marine cyanobacteria.</title>
        <authorList>
            <person name="Will S.E."/>
            <person name="Henke P."/>
            <person name="Boedeker C."/>
            <person name="Huang S."/>
            <person name="Brinkmann H."/>
            <person name="Rohde M."/>
            <person name="Jarek M."/>
            <person name="Friedl T."/>
            <person name="Seufert S."/>
            <person name="Schumacher M."/>
            <person name="Overmann J."/>
            <person name="Neumann-Schaal M."/>
            <person name="Petersen J."/>
        </authorList>
    </citation>
    <scope>NUCLEOTIDE SEQUENCE [LARGE SCALE GENOMIC DNA]</scope>
    <source>
        <strain evidence="1">PCC 7102</strain>
    </source>
</reference>
<evidence type="ECO:0000313" key="1">
    <source>
        <dbReference type="EMBL" id="RUS93302.1"/>
    </source>
</evidence>